<dbReference type="InterPro" id="IPR038220">
    <property type="entry name" value="PHOX_C_sf"/>
</dbReference>
<dbReference type="VEuPathDB" id="FungiDB:PDIP_55760"/>
<dbReference type="InterPro" id="IPR002347">
    <property type="entry name" value="SDR_fam"/>
</dbReference>
<dbReference type="HOGENOM" id="CLU_009665_9_3_1"/>
<keyword evidence="4" id="KW-0521">NADP</keyword>
<dbReference type="Pfam" id="PF13561">
    <property type="entry name" value="adh_short_C2"/>
    <property type="match status" value="1"/>
</dbReference>
<dbReference type="OrthoDB" id="5325318at2759"/>
<organism evidence="8 9">
    <name type="scientific">Penicillium digitatum (strain Pd1 / CECT 20795)</name>
    <name type="common">Green mold</name>
    <dbReference type="NCBI Taxonomy" id="1170230"/>
    <lineage>
        <taxon>Eukaryota</taxon>
        <taxon>Fungi</taxon>
        <taxon>Dikarya</taxon>
        <taxon>Ascomycota</taxon>
        <taxon>Pezizomycotina</taxon>
        <taxon>Eurotiomycetes</taxon>
        <taxon>Eurotiomycetidae</taxon>
        <taxon>Eurotiales</taxon>
        <taxon>Aspergillaceae</taxon>
        <taxon>Penicillium</taxon>
    </lineage>
</organism>
<comment type="caution">
    <text evidence="8">The sequence shown here is derived from an EMBL/GenBank/DDBJ whole genome shotgun (WGS) entry which is preliminary data.</text>
</comment>
<accession>K9GEA8</accession>
<dbReference type="Gene3D" id="3.50.50.60">
    <property type="entry name" value="FAD/NAD(P)-binding domain"/>
    <property type="match status" value="1"/>
</dbReference>
<dbReference type="GO" id="GO:0071949">
    <property type="term" value="F:FAD binding"/>
    <property type="evidence" value="ECO:0007669"/>
    <property type="project" value="InterPro"/>
</dbReference>
<dbReference type="KEGG" id="pdp:PDIP_55760"/>
<keyword evidence="3" id="KW-0274">FAD</keyword>
<keyword evidence="5" id="KW-0560">Oxidoreductase</keyword>
<dbReference type="InterPro" id="IPR036291">
    <property type="entry name" value="NAD(P)-bd_dom_sf"/>
</dbReference>
<evidence type="ECO:0000259" key="7">
    <source>
        <dbReference type="Pfam" id="PF07976"/>
    </source>
</evidence>
<dbReference type="FunFam" id="3.40.50.720:FF:000084">
    <property type="entry name" value="Short-chain dehydrogenase reductase"/>
    <property type="match status" value="1"/>
</dbReference>
<dbReference type="PANTHER" id="PTHR43004">
    <property type="entry name" value="TRK SYSTEM POTASSIUM UPTAKE PROTEIN"/>
    <property type="match status" value="1"/>
</dbReference>
<dbReference type="SUPFAM" id="SSF54373">
    <property type="entry name" value="FAD-linked reductases, C-terminal domain"/>
    <property type="match status" value="1"/>
</dbReference>
<dbReference type="RefSeq" id="XP_014532802.2">
    <property type="nucleotide sequence ID" value="XM_014677316.2"/>
</dbReference>
<name>K9GEA8_PEND1</name>
<dbReference type="PRINTS" id="PR00420">
    <property type="entry name" value="RNGMNOXGNASE"/>
</dbReference>
<dbReference type="InterPro" id="IPR050641">
    <property type="entry name" value="RIFMO-like"/>
</dbReference>
<dbReference type="PANTHER" id="PTHR43004:SF4">
    <property type="entry name" value="FAD-BINDING DOMAIN-CONTAINING PROTEIN"/>
    <property type="match status" value="1"/>
</dbReference>
<dbReference type="Gene3D" id="3.40.30.20">
    <property type="match status" value="1"/>
</dbReference>
<dbReference type="Pfam" id="PF07976">
    <property type="entry name" value="Phe_hydrox_dim"/>
    <property type="match status" value="1"/>
</dbReference>
<dbReference type="InterPro" id="IPR036249">
    <property type="entry name" value="Thioredoxin-like_sf"/>
</dbReference>
<protein>
    <submittedName>
        <fullName evidence="8">Pentachlorophenol 4-monooxygenase, putative</fullName>
    </submittedName>
</protein>
<evidence type="ECO:0000256" key="2">
    <source>
        <dbReference type="ARBA" id="ARBA00022630"/>
    </source>
</evidence>
<dbReference type="SUPFAM" id="SSF52833">
    <property type="entry name" value="Thioredoxin-like"/>
    <property type="match status" value="1"/>
</dbReference>
<dbReference type="SUPFAM" id="SSF51735">
    <property type="entry name" value="NAD(P)-binding Rossmann-fold domains"/>
    <property type="match status" value="1"/>
</dbReference>
<keyword evidence="2" id="KW-0285">Flavoprotein</keyword>
<dbReference type="Pfam" id="PF01494">
    <property type="entry name" value="FAD_binding_3"/>
    <property type="match status" value="1"/>
</dbReference>
<sequence>MSKFSLKGRTALVTGGARGCGLAFARGLAEEGADVAVFDVASPEEGFHAIEKDYGVRTAYYKWVDCTFEGTIVNNSRVDVSSQESLQEGFASFQKDFNNALDICVPCAGINRHLPFLEFTYKDHQDLLSINVLGLYFTAQLAAKQMIANKTKHGSIVLVASMASHIAVRSQLCSAYCGTKGAVRSMCPAIAKEVAEYGIRVNSISPGFVRTEMTASFPHLLDGWKSEAMNGRIAEPEDIMGACVFLASDASSYITGSDIVVDDHEGYRIGPVDASTTVVVVGAGPSGLMLACNLVRFGIAVVILDDRPDKTSTGKADGMQPKTIETFRQLGLADPLLKNGARVYDISFWESTAKESLKRTDRKPHYPEHVGASDPYILLAHQGMVEEVMIDDMEARGVFVTRNSKFVSCSRVDGTSQLDIVYEDVTTNTPHKIRAQYLVGCDGARSKVRSFIPDAELEGELTNAAWGVLDGVIDTDFPDLWSKVAVRSHFAGSILWIPRERGMTRLYVELSSTDGERVEKTKATADYVMSCAREAMHPFKLEWNTVEWFGTYVVGQRVAKRFMDSDAQIFIAGDAGHCHSALAAQGANTSMHDSFNLAWKLNLLVRGLAKPSLLKTYEDERQKIAYDLINFDVEHCKAFAAGDEELVKNFDDNIRFISGIGAEYAPGMLTQLPATTSRLQPGMLQLPAKVTRYIDANPVNIELDIPLLGQFKIYLFLPDVRHSGTALDNVCQQLQSLLADISVRAYQSYGKQPRGDCTTDGFIQTQRYTGVSNVFTFAMVTRSARPEFEIADLPEILQTSRWTLYLDNLGGPSCTEKWFGGLNRGKIGIVVVRPDGYVGAIDTWDVEQVGVIGPWVQDYFSFMV</sequence>
<keyword evidence="8" id="KW-0503">Monooxygenase</keyword>
<dbReference type="InterPro" id="IPR002938">
    <property type="entry name" value="FAD-bd"/>
</dbReference>
<dbReference type="SUPFAM" id="SSF51905">
    <property type="entry name" value="FAD/NAD(P)-binding domain"/>
    <property type="match status" value="1"/>
</dbReference>
<evidence type="ECO:0000256" key="5">
    <source>
        <dbReference type="ARBA" id="ARBA00023002"/>
    </source>
</evidence>
<feature type="domain" description="FAD-binding" evidence="6">
    <location>
        <begin position="276"/>
        <end position="631"/>
    </location>
</feature>
<dbReference type="GO" id="GO:0016709">
    <property type="term" value="F:oxidoreductase activity, acting on paired donors, with incorporation or reduction of molecular oxygen, NAD(P)H as one donor, and incorporation of one atom of oxygen"/>
    <property type="evidence" value="ECO:0007669"/>
    <property type="project" value="UniProtKB-ARBA"/>
</dbReference>
<evidence type="ECO:0000256" key="3">
    <source>
        <dbReference type="ARBA" id="ARBA00022827"/>
    </source>
</evidence>
<dbReference type="InterPro" id="IPR020904">
    <property type="entry name" value="Sc_DH/Rdtase_CS"/>
</dbReference>
<evidence type="ECO:0000313" key="9">
    <source>
        <dbReference type="Proteomes" id="UP000009886"/>
    </source>
</evidence>
<feature type="domain" description="Phenol hydroxylase-like C-terminal dimerisation" evidence="7">
    <location>
        <begin position="663"/>
        <end position="843"/>
    </location>
</feature>
<dbReference type="Gene3D" id="3.30.9.10">
    <property type="entry name" value="D-Amino Acid Oxidase, subunit A, domain 2"/>
    <property type="match status" value="1"/>
</dbReference>
<reference evidence="9" key="1">
    <citation type="journal article" date="2012" name="BMC Genomics">
        <title>Genome sequence of the necrotrophic fungus Penicillium digitatum, the main postharvest pathogen of citrus.</title>
        <authorList>
            <person name="Marcet-Houben M."/>
            <person name="Ballester A.-R."/>
            <person name="de la Fuente B."/>
            <person name="Harries E."/>
            <person name="Marcos J.F."/>
            <person name="Gonzalez-Candelas L."/>
            <person name="Gabaldon T."/>
        </authorList>
    </citation>
    <scope>NUCLEOTIDE SEQUENCE [LARGE SCALE GENOMIC DNA]</scope>
    <source>
        <strain evidence="9">Pd1 / CECT 20795</strain>
    </source>
</reference>
<proteinExistence type="inferred from homology"/>
<dbReference type="InterPro" id="IPR036188">
    <property type="entry name" value="FAD/NAD-bd_sf"/>
</dbReference>
<evidence type="ECO:0000256" key="1">
    <source>
        <dbReference type="ARBA" id="ARBA00007801"/>
    </source>
</evidence>
<comment type="similarity">
    <text evidence="1">Belongs to the PheA/TfdB FAD monooxygenase family.</text>
</comment>
<evidence type="ECO:0000256" key="4">
    <source>
        <dbReference type="ARBA" id="ARBA00022857"/>
    </source>
</evidence>
<dbReference type="InterPro" id="IPR012941">
    <property type="entry name" value="Phe_hydrox_C_dim_dom"/>
</dbReference>
<dbReference type="Proteomes" id="UP000009886">
    <property type="component" value="Unassembled WGS sequence"/>
</dbReference>
<evidence type="ECO:0000313" key="8">
    <source>
        <dbReference type="EMBL" id="EKV11626.1"/>
    </source>
</evidence>
<evidence type="ECO:0000259" key="6">
    <source>
        <dbReference type="Pfam" id="PF01494"/>
    </source>
</evidence>
<dbReference type="GeneID" id="26233892"/>
<dbReference type="EMBL" id="AKCU01000378">
    <property type="protein sequence ID" value="EKV11626.1"/>
    <property type="molecule type" value="Genomic_DNA"/>
</dbReference>
<dbReference type="Gene3D" id="3.40.50.720">
    <property type="entry name" value="NAD(P)-binding Rossmann-like Domain"/>
    <property type="match status" value="1"/>
</dbReference>
<gene>
    <name evidence="8" type="ORF">PDIP_55760</name>
</gene>
<dbReference type="PROSITE" id="PS00061">
    <property type="entry name" value="ADH_SHORT"/>
    <property type="match status" value="1"/>
</dbReference>
<dbReference type="AlphaFoldDB" id="K9GEA8"/>